<dbReference type="InterPro" id="IPR013525">
    <property type="entry name" value="ABC2_TM"/>
</dbReference>
<feature type="transmembrane region" description="Helical" evidence="6">
    <location>
        <begin position="21"/>
        <end position="42"/>
    </location>
</feature>
<reference evidence="8 9" key="1">
    <citation type="submission" date="2019-07" db="EMBL/GenBank/DDBJ databases">
        <title>Allobacillus sp. nov. SKP isolated from shrimp paste of Euphausiacea.</title>
        <authorList>
            <person name="Kanchanasin P."/>
            <person name="Tanasupawat S."/>
            <person name="Shi W."/>
            <person name="Wu L."/>
            <person name="Ma J."/>
        </authorList>
    </citation>
    <scope>NUCLEOTIDE SEQUENCE [LARGE SCALE GENOMIC DNA]</scope>
    <source>
        <strain evidence="8 9">SKP4-8</strain>
    </source>
</reference>
<dbReference type="OrthoDB" id="9768837at2"/>
<feature type="transmembrane region" description="Helical" evidence="6">
    <location>
        <begin position="194"/>
        <end position="215"/>
    </location>
</feature>
<comment type="caution">
    <text evidence="8">The sequence shown here is derived from an EMBL/GenBank/DDBJ whole genome shotgun (WGS) entry which is preliminary data.</text>
</comment>
<keyword evidence="2" id="KW-1003">Cell membrane</keyword>
<dbReference type="PANTHER" id="PTHR30294">
    <property type="entry name" value="MEMBRANE COMPONENT OF ABC TRANSPORTER YHHJ-RELATED"/>
    <property type="match status" value="1"/>
</dbReference>
<feature type="transmembrane region" description="Helical" evidence="6">
    <location>
        <begin position="320"/>
        <end position="337"/>
    </location>
</feature>
<gene>
    <name evidence="8" type="ORF">FPQ13_08045</name>
</gene>
<evidence type="ECO:0000256" key="2">
    <source>
        <dbReference type="ARBA" id="ARBA00022475"/>
    </source>
</evidence>
<proteinExistence type="predicted"/>
<sequence>MRNSWKVAKWEIKRNLKSKSFLISLFLTPIIFAIFATVPTLLSDSGEDQDSQPAQTTVYLNDEVGIWDQLEPMVSKSDDLHWDVELTDQSSDEMTTTLEEETRAVYIHLGESALESGTVDYYTSEEVPDSFQYEVQLFEQPLRYVQLERTGLDESEIQSAMTPISFNQNEVKMEAENDVEDEQAQGVEAFLEKFIPGVFAGLVLFSIAITGMMVFQSASEEKKEKVAEIILSSVTAGELMQGKIIGYFVLGILQVTVWIGMALPVALALVDYPIIKYLLVPETLLFLLIAVLGYLMFASIFVGLGATLEDSSSGSNFQGFVFMIPWLPFIFLGPVISNPESTLSQVLSYVPFTSPGIMILRLSILDEWPWVQIFISLAILIVSIWLLMKLAGKIFRIGILIYGKNATLPEIWKWLRS</sequence>
<accession>A0A556PL23</accession>
<feature type="transmembrane region" description="Helical" evidence="6">
    <location>
        <begin position="284"/>
        <end position="308"/>
    </location>
</feature>
<organism evidence="8 9">
    <name type="scientific">Allobacillus salarius</name>
    <dbReference type="NCBI Taxonomy" id="1955272"/>
    <lineage>
        <taxon>Bacteria</taxon>
        <taxon>Bacillati</taxon>
        <taxon>Bacillota</taxon>
        <taxon>Bacilli</taxon>
        <taxon>Bacillales</taxon>
        <taxon>Bacillaceae</taxon>
        <taxon>Allobacillus</taxon>
    </lineage>
</organism>
<evidence type="ECO:0000256" key="5">
    <source>
        <dbReference type="ARBA" id="ARBA00023136"/>
    </source>
</evidence>
<evidence type="ECO:0000313" key="8">
    <source>
        <dbReference type="EMBL" id="TSJ65069.1"/>
    </source>
</evidence>
<evidence type="ECO:0000256" key="1">
    <source>
        <dbReference type="ARBA" id="ARBA00004651"/>
    </source>
</evidence>
<evidence type="ECO:0000313" key="9">
    <source>
        <dbReference type="Proteomes" id="UP000316425"/>
    </source>
</evidence>
<dbReference type="GO" id="GO:0140359">
    <property type="term" value="F:ABC-type transporter activity"/>
    <property type="evidence" value="ECO:0007669"/>
    <property type="project" value="InterPro"/>
</dbReference>
<dbReference type="EMBL" id="VMHE01000012">
    <property type="protein sequence ID" value="TSJ65069.1"/>
    <property type="molecule type" value="Genomic_DNA"/>
</dbReference>
<dbReference type="PANTHER" id="PTHR30294:SF29">
    <property type="entry name" value="MULTIDRUG ABC TRANSPORTER PERMEASE YBHS-RELATED"/>
    <property type="match status" value="1"/>
</dbReference>
<comment type="subcellular location">
    <subcellularLocation>
        <location evidence="1">Cell membrane</location>
        <topology evidence="1">Multi-pass membrane protein</topology>
    </subcellularLocation>
</comment>
<evidence type="ECO:0000256" key="3">
    <source>
        <dbReference type="ARBA" id="ARBA00022692"/>
    </source>
</evidence>
<dbReference type="GO" id="GO:0005886">
    <property type="term" value="C:plasma membrane"/>
    <property type="evidence" value="ECO:0007669"/>
    <property type="project" value="UniProtKB-SubCell"/>
</dbReference>
<dbReference type="Proteomes" id="UP000316425">
    <property type="component" value="Unassembled WGS sequence"/>
</dbReference>
<keyword evidence="5 6" id="KW-0472">Membrane</keyword>
<keyword evidence="9" id="KW-1185">Reference proteome</keyword>
<feature type="transmembrane region" description="Helical" evidence="6">
    <location>
        <begin position="247"/>
        <end position="272"/>
    </location>
</feature>
<keyword evidence="3 6" id="KW-0812">Transmembrane</keyword>
<evidence type="ECO:0000256" key="6">
    <source>
        <dbReference type="SAM" id="Phobius"/>
    </source>
</evidence>
<dbReference type="InterPro" id="IPR051449">
    <property type="entry name" value="ABC-2_transporter_component"/>
</dbReference>
<evidence type="ECO:0000256" key="4">
    <source>
        <dbReference type="ARBA" id="ARBA00022989"/>
    </source>
</evidence>
<dbReference type="RefSeq" id="WP_144088833.1">
    <property type="nucleotide sequence ID" value="NZ_VMHE01000012.1"/>
</dbReference>
<feature type="domain" description="ABC-2 type transporter transmembrane" evidence="7">
    <location>
        <begin position="19"/>
        <end position="391"/>
    </location>
</feature>
<name>A0A556PL23_9BACI</name>
<feature type="transmembrane region" description="Helical" evidence="6">
    <location>
        <begin position="368"/>
        <end position="388"/>
    </location>
</feature>
<evidence type="ECO:0000259" key="7">
    <source>
        <dbReference type="Pfam" id="PF12698"/>
    </source>
</evidence>
<dbReference type="Pfam" id="PF12698">
    <property type="entry name" value="ABC2_membrane_3"/>
    <property type="match status" value="1"/>
</dbReference>
<protein>
    <submittedName>
        <fullName evidence="8">ABC transporter permease</fullName>
    </submittedName>
</protein>
<dbReference type="AlphaFoldDB" id="A0A556PL23"/>
<keyword evidence="4 6" id="KW-1133">Transmembrane helix</keyword>